<evidence type="ECO:0000313" key="3">
    <source>
        <dbReference type="EMBL" id="CAB3231639.1"/>
    </source>
</evidence>
<feature type="chain" id="PRO_5035909589" description="Ionotropic receptor" evidence="2">
    <location>
        <begin position="17"/>
        <end position="479"/>
    </location>
</feature>
<dbReference type="OrthoDB" id="8195814at2759"/>
<sequence length="479" mass="55773">MKLLLIYTVYVAIVKGNKLEPYQTMKCQPRIRHIPAIQTVILDFDENFNASLKTCMIKYANSINSVVLINNNYTSPYATLERCKTDDHPTIVILTKQITTALLDTPSVRGILRSQRSVLTIAVTDEKKFTCRNDSMTTSDFLYLEAFMNELWHKYKIAHVSISFPLSCYGKLAVYGNKRNTNEGVYDRTIMLIRTDDDEKLQEIFGQKRIMLTEGYPLKANIFERIPTSTRLYCDKLHYYNNKINLSITDGYCGLDAFVMHTIVEHFKFKLELGHINHIYTTLVRYKTINKLAELFKSDIVLYVTPSIYEIMKQIYNKENDDERNFINRMIKIPKKGFSLDILLKKPKSALAGRQKDMHIEIFTHYITGESKQPLIHIMNECLRTYYLSYIGRPGFPFVEELQRLMLRVREAGLDEIYYEWTCGMYRVPSNLPEIRSEPRLFHSITLQQLQVAFGLLSLGHIISLYIFIFEVLKGGGNR</sequence>
<protein>
    <recommendedName>
        <fullName evidence="5">Ionotropic receptor</fullName>
    </recommendedName>
</protein>
<name>A0A8S0ZER9_ARCPL</name>
<comment type="caution">
    <text evidence="3">The sequence shown here is derived from an EMBL/GenBank/DDBJ whole genome shotgun (WGS) entry which is preliminary data.</text>
</comment>
<feature type="signal peptide" evidence="2">
    <location>
        <begin position="1"/>
        <end position="16"/>
    </location>
</feature>
<accession>A0A8S0ZER9</accession>
<keyword evidence="1" id="KW-0472">Membrane</keyword>
<keyword evidence="1" id="KW-1133">Transmembrane helix</keyword>
<dbReference type="EMBL" id="CADEBC010000473">
    <property type="protein sequence ID" value="CAB3231639.1"/>
    <property type="molecule type" value="Genomic_DNA"/>
</dbReference>
<keyword evidence="1" id="KW-0812">Transmembrane</keyword>
<evidence type="ECO:0000256" key="2">
    <source>
        <dbReference type="SAM" id="SignalP"/>
    </source>
</evidence>
<keyword evidence="2" id="KW-0732">Signal</keyword>
<reference evidence="3 4" key="1">
    <citation type="submission" date="2020-04" db="EMBL/GenBank/DDBJ databases">
        <authorList>
            <person name="Wallbank WR R."/>
            <person name="Pardo Diaz C."/>
            <person name="Kozak K."/>
            <person name="Martin S."/>
            <person name="Jiggins C."/>
            <person name="Moest M."/>
            <person name="Warren A I."/>
            <person name="Byers J.R.P. K."/>
            <person name="Montejo-Kovacevich G."/>
            <person name="Yen C E."/>
        </authorList>
    </citation>
    <scope>NUCLEOTIDE SEQUENCE [LARGE SCALE GENOMIC DNA]</scope>
</reference>
<organism evidence="3 4">
    <name type="scientific">Arctia plantaginis</name>
    <name type="common">Wood tiger moth</name>
    <name type="synonym">Phalaena plantaginis</name>
    <dbReference type="NCBI Taxonomy" id="874455"/>
    <lineage>
        <taxon>Eukaryota</taxon>
        <taxon>Metazoa</taxon>
        <taxon>Ecdysozoa</taxon>
        <taxon>Arthropoda</taxon>
        <taxon>Hexapoda</taxon>
        <taxon>Insecta</taxon>
        <taxon>Pterygota</taxon>
        <taxon>Neoptera</taxon>
        <taxon>Endopterygota</taxon>
        <taxon>Lepidoptera</taxon>
        <taxon>Glossata</taxon>
        <taxon>Ditrysia</taxon>
        <taxon>Noctuoidea</taxon>
        <taxon>Erebidae</taxon>
        <taxon>Arctiinae</taxon>
        <taxon>Arctia</taxon>
    </lineage>
</organism>
<gene>
    <name evidence="3" type="ORF">APLA_LOCUS4509</name>
</gene>
<evidence type="ECO:0000313" key="4">
    <source>
        <dbReference type="Proteomes" id="UP000494106"/>
    </source>
</evidence>
<feature type="transmembrane region" description="Helical" evidence="1">
    <location>
        <begin position="452"/>
        <end position="473"/>
    </location>
</feature>
<proteinExistence type="predicted"/>
<keyword evidence="4" id="KW-1185">Reference proteome</keyword>
<evidence type="ECO:0008006" key="5">
    <source>
        <dbReference type="Google" id="ProtNLM"/>
    </source>
</evidence>
<dbReference type="Proteomes" id="UP000494106">
    <property type="component" value="Unassembled WGS sequence"/>
</dbReference>
<dbReference type="AlphaFoldDB" id="A0A8S0ZER9"/>
<evidence type="ECO:0000256" key="1">
    <source>
        <dbReference type="SAM" id="Phobius"/>
    </source>
</evidence>